<evidence type="ECO:0000313" key="6">
    <source>
        <dbReference type="EMBL" id="QBX33928.1"/>
    </source>
</evidence>
<gene>
    <name evidence="6" type="ORF">E4191_03790</name>
</gene>
<dbReference type="Pfam" id="PF00005">
    <property type="entry name" value="ABC_tran"/>
    <property type="match status" value="1"/>
</dbReference>
<dbReference type="InterPro" id="IPR050086">
    <property type="entry name" value="MetN_ABC_transporter-like"/>
</dbReference>
<evidence type="ECO:0000256" key="3">
    <source>
        <dbReference type="ARBA" id="ARBA00022741"/>
    </source>
</evidence>
<evidence type="ECO:0000256" key="4">
    <source>
        <dbReference type="ARBA" id="ARBA00022840"/>
    </source>
</evidence>
<evidence type="ECO:0000256" key="2">
    <source>
        <dbReference type="ARBA" id="ARBA00022448"/>
    </source>
</evidence>
<evidence type="ECO:0000259" key="5">
    <source>
        <dbReference type="PROSITE" id="PS50893"/>
    </source>
</evidence>
<dbReference type="AlphaFoldDB" id="A0A4P7HIL2"/>
<evidence type="ECO:0000256" key="1">
    <source>
        <dbReference type="ARBA" id="ARBA00005417"/>
    </source>
</evidence>
<dbReference type="GO" id="GO:0016887">
    <property type="term" value="F:ATP hydrolysis activity"/>
    <property type="evidence" value="ECO:0007669"/>
    <property type="project" value="InterPro"/>
</dbReference>
<dbReference type="PANTHER" id="PTHR43166">
    <property type="entry name" value="AMINO ACID IMPORT ATP-BINDING PROTEIN"/>
    <property type="match status" value="1"/>
</dbReference>
<dbReference type="InterPro" id="IPR027417">
    <property type="entry name" value="P-loop_NTPase"/>
</dbReference>
<dbReference type="SMART" id="SM00382">
    <property type="entry name" value="AAA"/>
    <property type="match status" value="1"/>
</dbReference>
<dbReference type="SUPFAM" id="SSF52540">
    <property type="entry name" value="P-loop containing nucleoside triphosphate hydrolases"/>
    <property type="match status" value="1"/>
</dbReference>
<dbReference type="KEGG" id="plia:E4191_03790"/>
<keyword evidence="3" id="KW-0547">Nucleotide-binding</keyword>
<evidence type="ECO:0000313" key="7">
    <source>
        <dbReference type="Proteomes" id="UP000296374"/>
    </source>
</evidence>
<feature type="domain" description="ABC transporter" evidence="5">
    <location>
        <begin position="5"/>
        <end position="239"/>
    </location>
</feature>
<organism evidence="6 7">
    <name type="scientific">Paracoccus liaowanqingii</name>
    <dbReference type="NCBI Taxonomy" id="2560053"/>
    <lineage>
        <taxon>Bacteria</taxon>
        <taxon>Pseudomonadati</taxon>
        <taxon>Pseudomonadota</taxon>
        <taxon>Alphaproteobacteria</taxon>
        <taxon>Rhodobacterales</taxon>
        <taxon>Paracoccaceae</taxon>
        <taxon>Paracoccus</taxon>
    </lineage>
</organism>
<dbReference type="CDD" id="cd03262">
    <property type="entry name" value="ABC_HisP_GlnQ"/>
    <property type="match status" value="1"/>
</dbReference>
<keyword evidence="2" id="KW-0813">Transport</keyword>
<dbReference type="PANTHER" id="PTHR43166:SF4">
    <property type="entry name" value="PHOSPHONATES IMPORT ATP-BINDING PROTEIN PHNC"/>
    <property type="match status" value="1"/>
</dbReference>
<dbReference type="GO" id="GO:0005524">
    <property type="term" value="F:ATP binding"/>
    <property type="evidence" value="ECO:0007669"/>
    <property type="project" value="UniProtKB-KW"/>
</dbReference>
<dbReference type="InterPro" id="IPR030679">
    <property type="entry name" value="ABC_ATPase_HisP-typ"/>
</dbReference>
<name>A0A4P7HIL2_9RHOB</name>
<dbReference type="Proteomes" id="UP000296374">
    <property type="component" value="Chromosome"/>
</dbReference>
<dbReference type="Gene3D" id="3.40.50.300">
    <property type="entry name" value="P-loop containing nucleotide triphosphate hydrolases"/>
    <property type="match status" value="1"/>
</dbReference>
<comment type="similarity">
    <text evidence="1">Belongs to the ABC transporter superfamily.</text>
</comment>
<reference evidence="7" key="1">
    <citation type="submission" date="2019-03" db="EMBL/GenBank/DDBJ databases">
        <authorList>
            <person name="Li J."/>
        </authorList>
    </citation>
    <scope>NUCLEOTIDE SEQUENCE [LARGE SCALE GENOMIC DNA]</scope>
    <source>
        <strain evidence="7">2251</strain>
    </source>
</reference>
<protein>
    <submittedName>
        <fullName evidence="6">Amino acid ABC transporter ATP-binding protein</fullName>
    </submittedName>
</protein>
<proteinExistence type="inferred from homology"/>
<dbReference type="RefSeq" id="WP_135312221.1">
    <property type="nucleotide sequence ID" value="NZ_CP038439.1"/>
</dbReference>
<dbReference type="PIRSF" id="PIRSF039085">
    <property type="entry name" value="ABC_ATPase_HisP"/>
    <property type="match status" value="1"/>
</dbReference>
<dbReference type="InterPro" id="IPR003439">
    <property type="entry name" value="ABC_transporter-like_ATP-bd"/>
</dbReference>
<dbReference type="PROSITE" id="PS00211">
    <property type="entry name" value="ABC_TRANSPORTER_1"/>
    <property type="match status" value="1"/>
</dbReference>
<dbReference type="GO" id="GO:0015424">
    <property type="term" value="F:ABC-type amino acid transporter activity"/>
    <property type="evidence" value="ECO:0007669"/>
    <property type="project" value="InterPro"/>
</dbReference>
<dbReference type="InterPro" id="IPR003593">
    <property type="entry name" value="AAA+_ATPase"/>
</dbReference>
<dbReference type="FunFam" id="3.40.50.300:FF:000020">
    <property type="entry name" value="Amino acid ABC transporter ATP-binding component"/>
    <property type="match status" value="1"/>
</dbReference>
<dbReference type="PROSITE" id="PS50893">
    <property type="entry name" value="ABC_TRANSPORTER_2"/>
    <property type="match status" value="1"/>
</dbReference>
<dbReference type="EMBL" id="CP038439">
    <property type="protein sequence ID" value="QBX33928.1"/>
    <property type="molecule type" value="Genomic_DNA"/>
</dbReference>
<accession>A0A4P7HIL2</accession>
<dbReference type="InterPro" id="IPR017871">
    <property type="entry name" value="ABC_transporter-like_CS"/>
</dbReference>
<keyword evidence="4 6" id="KW-0067">ATP-binding</keyword>
<sequence length="245" mass="26672">MTGFVSIRNLRKSYGSFEALKGIDLDVAKGEVVCIIGPSGSGKSTLIRCINRLEAFSEGSEIRVDGIPVTSGRALAKVRAEVGMVFQSFNLFPHLTVRQNVMLAPRRVRGTARAEASAQADRLLDRVGIGNQADKYPEHLSGGQQQRVAIARALAMEPQVMLFDEPTSSLDPEMVGEVLDVMRDLARTGVTMIVVTHEMGFASQVADRVIFMDAGQIVEEGPPAQVLSRPREPRTRDFLGAVLNH</sequence>